<reference evidence="2" key="1">
    <citation type="submission" date="2016-09" db="EMBL/GenBank/DDBJ databases">
        <authorList>
            <person name="Gulvik C.A."/>
        </authorList>
    </citation>
    <scope>NUCLEOTIDE SEQUENCE [LARGE SCALE GENOMIC DNA]</scope>
    <source>
        <strain evidence="2">LMG 26306</strain>
    </source>
</reference>
<dbReference type="AlphaFoldDB" id="A0A1E5GS34"/>
<organism evidence="1 2">
    <name type="scientific">Enterococcus quebecensis</name>
    <dbReference type="NCBI Taxonomy" id="903983"/>
    <lineage>
        <taxon>Bacteria</taxon>
        <taxon>Bacillati</taxon>
        <taxon>Bacillota</taxon>
        <taxon>Bacilli</taxon>
        <taxon>Lactobacillales</taxon>
        <taxon>Enterococcaceae</taxon>
        <taxon>Enterococcus</taxon>
    </lineage>
</organism>
<evidence type="ECO:0000313" key="2">
    <source>
        <dbReference type="Proteomes" id="UP000094764"/>
    </source>
</evidence>
<dbReference type="STRING" id="903983.BCR23_08490"/>
<comment type="caution">
    <text evidence="1">The sequence shown here is derived from an EMBL/GenBank/DDBJ whole genome shotgun (WGS) entry which is preliminary data.</text>
</comment>
<evidence type="ECO:0000313" key="1">
    <source>
        <dbReference type="EMBL" id="OEG15496.1"/>
    </source>
</evidence>
<gene>
    <name evidence="1" type="ORF">BCR23_08490</name>
</gene>
<keyword evidence="2" id="KW-1185">Reference proteome</keyword>
<dbReference type="Proteomes" id="UP000094764">
    <property type="component" value="Unassembled WGS sequence"/>
</dbReference>
<accession>A0A1E5GS34</accession>
<protein>
    <submittedName>
        <fullName evidence="1">Uncharacterized protein</fullName>
    </submittedName>
</protein>
<name>A0A1E5GS34_9ENTE</name>
<sequence length="78" mass="9101">MDSWINFLIDREKSNRIGAINILFERANVEGNSTSTVFSTRIENKNELTNKSMIDDPFSDGYEGEFYEPDEWPELTFD</sequence>
<dbReference type="EMBL" id="MIKB01000015">
    <property type="protein sequence ID" value="OEG15496.1"/>
    <property type="molecule type" value="Genomic_DNA"/>
</dbReference>
<proteinExistence type="predicted"/>